<dbReference type="Proteomes" id="UP001057402">
    <property type="component" value="Chromosome 9"/>
</dbReference>
<evidence type="ECO:0000313" key="1">
    <source>
        <dbReference type="EMBL" id="KAI4326645.1"/>
    </source>
</evidence>
<evidence type="ECO:0000313" key="2">
    <source>
        <dbReference type="Proteomes" id="UP001057402"/>
    </source>
</evidence>
<proteinExistence type="predicted"/>
<keyword evidence="2" id="KW-1185">Reference proteome</keyword>
<organism evidence="1 2">
    <name type="scientific">Melastoma candidum</name>
    <dbReference type="NCBI Taxonomy" id="119954"/>
    <lineage>
        <taxon>Eukaryota</taxon>
        <taxon>Viridiplantae</taxon>
        <taxon>Streptophyta</taxon>
        <taxon>Embryophyta</taxon>
        <taxon>Tracheophyta</taxon>
        <taxon>Spermatophyta</taxon>
        <taxon>Magnoliopsida</taxon>
        <taxon>eudicotyledons</taxon>
        <taxon>Gunneridae</taxon>
        <taxon>Pentapetalae</taxon>
        <taxon>rosids</taxon>
        <taxon>malvids</taxon>
        <taxon>Myrtales</taxon>
        <taxon>Melastomataceae</taxon>
        <taxon>Melastomatoideae</taxon>
        <taxon>Melastomateae</taxon>
        <taxon>Melastoma</taxon>
    </lineage>
</organism>
<protein>
    <submittedName>
        <fullName evidence="1">Uncharacterized protein</fullName>
    </submittedName>
</protein>
<dbReference type="EMBL" id="CM042888">
    <property type="protein sequence ID" value="KAI4326645.1"/>
    <property type="molecule type" value="Genomic_DNA"/>
</dbReference>
<comment type="caution">
    <text evidence="1">The sequence shown here is derived from an EMBL/GenBank/DDBJ whole genome shotgun (WGS) entry which is preliminary data.</text>
</comment>
<accession>A0ACB9MVU4</accession>
<gene>
    <name evidence="1" type="ORF">MLD38_031935</name>
</gene>
<name>A0ACB9MVU4_9MYRT</name>
<reference evidence="2" key="1">
    <citation type="journal article" date="2023" name="Front. Plant Sci.">
        <title>Chromosomal-level genome assembly of Melastoma candidum provides insights into trichome evolution.</title>
        <authorList>
            <person name="Zhong Y."/>
            <person name="Wu W."/>
            <person name="Sun C."/>
            <person name="Zou P."/>
            <person name="Liu Y."/>
            <person name="Dai S."/>
            <person name="Zhou R."/>
        </authorList>
    </citation>
    <scope>NUCLEOTIDE SEQUENCE [LARGE SCALE GENOMIC DNA]</scope>
</reference>
<sequence length="600" mass="66257">MEEGGIEIHSSSKNDVANGNAEAASSAAIHATEEKGGWRAIIFILGNETFEKLASMSLIANITLYLRTQYNLEGIFLVNVVNIWSGSTNIATLLGAFISDSFLGRFHTLLYGSIFSLLGMGTMTMTAGIPGLRPPSCGQNPDDCPNPHPWQLAVLFFGLGLLVVGGGALRPCNISFGADQLDTKTAKGRSQLESFFNWWYFSFTVALVIVLTAVVYVQTNVSWLIGFSIPTLCFVASISIFIYGRNAYIRKKPRGSAFVDLAKVLRAAWLKRGQSSERASFYDPPLKEEDDCMTEKLARTDHFKCLDKAAQIVKEDELDSRGLVKDSWVLCSVQQVERLKCLLSLVPVWVSGIGCFLAMDQQNTFGILQLIQMNKSVGKHFEIPPGWMALTSMLTLSAWILIYEQVYIPQAKKFSKRKSGRLTIKRRIEIGIMMSILCMIVAGSIETKRRKSALQNGSYESPLHVILLLPQFMLSGMIEAFALVAILEFLTTTLPESMRTVGGAVFFLSLSIGSYLGSLLVNIIHLMTNKDGSSWLGGRDLNQNRLDYFYFVVAGLCTLNLIYFDLWACRFIRKTDSGNEAEQGKISDPATVNSDGAIST</sequence>